<keyword evidence="1" id="KW-1133">Transmembrane helix</keyword>
<dbReference type="KEGG" id="bacg:D2962_06850"/>
<protein>
    <submittedName>
        <fullName evidence="2">DUF3189 family protein</fullName>
    </submittedName>
</protein>
<name>A0A3G2R4K1_9FIRM</name>
<keyword evidence="1" id="KW-0812">Transmembrane</keyword>
<sequence>MGEAEERPQLIGGVVLKVIYSCYWGSYLAVVAASLHLGLLKGNDDLSNEKILNLPFFGKIKKRDLGEMTFIGTDNRGREIYVMGSKKSGRIIERTLNGFAQIYGLEKHTVDFIDLMKYNNFYTCCGTFMIHKLGLKNAGMAVLIWGIKKSFGRLRNLVSKVLNEPAYF</sequence>
<dbReference type="InterPro" id="IPR021525">
    <property type="entry name" value="DUF3189"/>
</dbReference>
<proteinExistence type="predicted"/>
<feature type="transmembrane region" description="Helical" evidence="1">
    <location>
        <begin position="18"/>
        <end position="40"/>
    </location>
</feature>
<keyword evidence="1" id="KW-0472">Membrane</keyword>
<evidence type="ECO:0000256" key="1">
    <source>
        <dbReference type="SAM" id="Phobius"/>
    </source>
</evidence>
<reference evidence="2 3" key="1">
    <citation type="submission" date="2018-10" db="EMBL/GenBank/DDBJ databases">
        <authorList>
            <person name="Zhang X."/>
        </authorList>
    </citation>
    <scope>NUCLEOTIDE SEQUENCE [LARGE SCALE GENOMIC DNA]</scope>
    <source>
        <strain evidence="2 3">SK-G1</strain>
    </source>
</reference>
<dbReference type="Pfam" id="PF11385">
    <property type="entry name" value="DUF3189"/>
    <property type="match status" value="1"/>
</dbReference>
<keyword evidence="3" id="KW-1185">Reference proteome</keyword>
<accession>A0A3G2R4K1</accession>
<evidence type="ECO:0000313" key="2">
    <source>
        <dbReference type="EMBL" id="AYO30376.1"/>
    </source>
</evidence>
<gene>
    <name evidence="2" type="ORF">D2962_06850</name>
</gene>
<dbReference type="Proteomes" id="UP000280960">
    <property type="component" value="Chromosome"/>
</dbReference>
<dbReference type="AlphaFoldDB" id="A0A3G2R4K1"/>
<evidence type="ECO:0000313" key="3">
    <source>
        <dbReference type="Proteomes" id="UP000280960"/>
    </source>
</evidence>
<organism evidence="2 3">
    <name type="scientific">Biomaibacter acetigenes</name>
    <dbReference type="NCBI Taxonomy" id="2316383"/>
    <lineage>
        <taxon>Bacteria</taxon>
        <taxon>Bacillati</taxon>
        <taxon>Bacillota</taxon>
        <taxon>Clostridia</taxon>
        <taxon>Thermosediminibacterales</taxon>
        <taxon>Tepidanaerobacteraceae</taxon>
        <taxon>Biomaibacter</taxon>
    </lineage>
</organism>
<dbReference type="EMBL" id="CP033169">
    <property type="protein sequence ID" value="AYO30376.1"/>
    <property type="molecule type" value="Genomic_DNA"/>
</dbReference>